<evidence type="ECO:0000313" key="3">
    <source>
        <dbReference type="Proteomes" id="UP000658754"/>
    </source>
</evidence>
<name>A0ABQ2CGB0_9MICC</name>
<dbReference type="SUPFAM" id="SSF51338">
    <property type="entry name" value="Composite domain of metallo-dependent hydrolases"/>
    <property type="match status" value="1"/>
</dbReference>
<dbReference type="PANTHER" id="PTHR32027:SF9">
    <property type="entry name" value="BLL3847 PROTEIN"/>
    <property type="match status" value="1"/>
</dbReference>
<proteinExistence type="predicted"/>
<comment type="caution">
    <text evidence="2">The sequence shown here is derived from an EMBL/GenBank/DDBJ whole genome shotgun (WGS) entry which is preliminary data.</text>
</comment>
<evidence type="ECO:0000259" key="1">
    <source>
        <dbReference type="Pfam" id="PF07969"/>
    </source>
</evidence>
<dbReference type="EMBL" id="BMKV01000004">
    <property type="protein sequence ID" value="GGI87101.1"/>
    <property type="molecule type" value="Genomic_DNA"/>
</dbReference>
<dbReference type="InterPro" id="IPR013108">
    <property type="entry name" value="Amidohydro_3"/>
</dbReference>
<organism evidence="2 3">
    <name type="scientific">Pseudarthrobacter scleromae</name>
    <dbReference type="NCBI Taxonomy" id="158897"/>
    <lineage>
        <taxon>Bacteria</taxon>
        <taxon>Bacillati</taxon>
        <taxon>Actinomycetota</taxon>
        <taxon>Actinomycetes</taxon>
        <taxon>Micrococcales</taxon>
        <taxon>Micrococcaceae</taxon>
        <taxon>Pseudarthrobacter</taxon>
    </lineage>
</organism>
<dbReference type="Gene3D" id="3.20.20.140">
    <property type="entry name" value="Metal-dependent hydrolases"/>
    <property type="match status" value="1"/>
</dbReference>
<dbReference type="Proteomes" id="UP000658754">
    <property type="component" value="Unassembled WGS sequence"/>
</dbReference>
<protein>
    <submittedName>
        <fullName evidence="2">Cytosine deaminase</fullName>
    </submittedName>
</protein>
<dbReference type="InterPro" id="IPR052349">
    <property type="entry name" value="Metallo-hydrolase_Enzymes"/>
</dbReference>
<dbReference type="InterPro" id="IPR032466">
    <property type="entry name" value="Metal_Hydrolase"/>
</dbReference>
<dbReference type="Pfam" id="PF07969">
    <property type="entry name" value="Amidohydro_3"/>
    <property type="match status" value="1"/>
</dbReference>
<accession>A0ABQ2CGB0</accession>
<sequence>MTLVLRNVRPWGGDAADVTLDGGVIAAVGPATPEGAAPAGSSPGSAAVVEGRGRILLPSFSDVHVHLDSTRLGLPFRPHTGAPGVWDMMLNDRQNWRGAEASVAERATMTLGAMIERGTTRVRSYAQVDVDAGLERFEGVLAAREAHRDRADVAVIAFPQAGLLREAGSAEVLEEALRMGADVVGGIDPCALDRDPVRHLDIVFGLAEKYSLPVDMHLHEPGQLGLFSAQLILERTKALGMQGLVTISHGYGLADLPAAQLQELIDEMGALDVSMATIAPAGAPLPLQQLAAAGVRVGLGQDGQRDYWSPYGNADMLDRTWQLAFTSKFRADELIEHCVAVATIGGSSVIDPQAPRVASVADRPGLAVGDAAELVLVEGDTVTAAVMDRFPGRTVIHRGRVVADALQLV</sequence>
<dbReference type="SUPFAM" id="SSF51556">
    <property type="entry name" value="Metallo-dependent hydrolases"/>
    <property type="match status" value="1"/>
</dbReference>
<keyword evidence="3" id="KW-1185">Reference proteome</keyword>
<feature type="domain" description="Amidohydrolase 3" evidence="1">
    <location>
        <begin position="51"/>
        <end position="403"/>
    </location>
</feature>
<dbReference type="InterPro" id="IPR011059">
    <property type="entry name" value="Metal-dep_hydrolase_composite"/>
</dbReference>
<dbReference type="PANTHER" id="PTHR32027">
    <property type="entry name" value="CYTOSINE DEAMINASE"/>
    <property type="match status" value="1"/>
</dbReference>
<dbReference type="Gene3D" id="2.30.40.10">
    <property type="entry name" value="Urease, subunit C, domain 1"/>
    <property type="match status" value="1"/>
</dbReference>
<dbReference type="RefSeq" id="WP_188730667.1">
    <property type="nucleotide sequence ID" value="NZ_BMKV01000004.1"/>
</dbReference>
<reference evidence="3" key="1">
    <citation type="journal article" date="2019" name="Int. J. Syst. Evol. Microbiol.">
        <title>The Global Catalogue of Microorganisms (GCM) 10K type strain sequencing project: providing services to taxonomists for standard genome sequencing and annotation.</title>
        <authorList>
            <consortium name="The Broad Institute Genomics Platform"/>
            <consortium name="The Broad Institute Genome Sequencing Center for Infectious Disease"/>
            <person name="Wu L."/>
            <person name="Ma J."/>
        </authorList>
    </citation>
    <scope>NUCLEOTIDE SEQUENCE [LARGE SCALE GENOMIC DNA]</scope>
    <source>
        <strain evidence="3">CGMCC 1.3601</strain>
    </source>
</reference>
<gene>
    <name evidence="2" type="ORF">GCM10007175_25420</name>
</gene>
<evidence type="ECO:0000313" key="2">
    <source>
        <dbReference type="EMBL" id="GGI87101.1"/>
    </source>
</evidence>